<dbReference type="NCBIfam" id="NF010372">
    <property type="entry name" value="PRK13798.1"/>
    <property type="match status" value="1"/>
</dbReference>
<comment type="similarity">
    <text evidence="1 3">Belongs to the allantoicase family.</text>
</comment>
<evidence type="ECO:0000256" key="1">
    <source>
        <dbReference type="ARBA" id="ARBA00009242"/>
    </source>
</evidence>
<dbReference type="UniPathway" id="UPA00395">
    <property type="reaction ID" value="UER00654"/>
</dbReference>
<dbReference type="GO" id="GO:0006144">
    <property type="term" value="P:purine nucleobase metabolic process"/>
    <property type="evidence" value="ECO:0007669"/>
    <property type="project" value="UniProtKB-KW"/>
</dbReference>
<dbReference type="HAMAP" id="MF_00813">
    <property type="entry name" value="Allantoicase"/>
    <property type="match status" value="1"/>
</dbReference>
<dbReference type="SUPFAM" id="SSF49785">
    <property type="entry name" value="Galactose-binding domain-like"/>
    <property type="match status" value="2"/>
</dbReference>
<dbReference type="AlphaFoldDB" id="A0A2Z4FQM1"/>
<organism evidence="4 5">
    <name type="scientific">Bradymonas sediminis</name>
    <dbReference type="NCBI Taxonomy" id="1548548"/>
    <lineage>
        <taxon>Bacteria</taxon>
        <taxon>Deltaproteobacteria</taxon>
        <taxon>Bradymonadales</taxon>
        <taxon>Bradymonadaceae</taxon>
        <taxon>Bradymonas</taxon>
    </lineage>
</organism>
<dbReference type="PANTHER" id="PTHR12045">
    <property type="entry name" value="ALLANTOICASE"/>
    <property type="match status" value="1"/>
</dbReference>
<dbReference type="InterPro" id="IPR036778">
    <property type="entry name" value="OHCU_decarboxylase_sf"/>
</dbReference>
<dbReference type="InterPro" id="IPR018020">
    <property type="entry name" value="OHCU_decarboxylase"/>
</dbReference>
<evidence type="ECO:0000256" key="2">
    <source>
        <dbReference type="ARBA" id="ARBA00022631"/>
    </source>
</evidence>
<reference evidence="4 5" key="1">
    <citation type="submission" date="2018-06" db="EMBL/GenBank/DDBJ databases">
        <title>Lujinxingia sediminis gen. nov. sp. nov., a new facultative anaerobic member of the class Deltaproteobacteria, and proposal of Lujinxingaceae fam. nov.</title>
        <authorList>
            <person name="Guo L.-Y."/>
            <person name="Li C.-M."/>
            <person name="Wang S."/>
            <person name="Du Z.-J."/>
        </authorList>
    </citation>
    <scope>NUCLEOTIDE SEQUENCE [LARGE SCALE GENOMIC DNA]</scope>
    <source>
        <strain evidence="4 5">FA350</strain>
    </source>
</reference>
<dbReference type="EMBL" id="CP030032">
    <property type="protein sequence ID" value="AWV90948.1"/>
    <property type="molecule type" value="Genomic_DNA"/>
</dbReference>
<gene>
    <name evidence="3" type="primary">alc</name>
    <name evidence="4" type="ORF">DN745_17095</name>
</gene>
<dbReference type="OrthoDB" id="2078334at2"/>
<dbReference type="NCBIfam" id="TIGR03180">
    <property type="entry name" value="UraD_2"/>
    <property type="match status" value="1"/>
</dbReference>
<keyword evidence="3" id="KW-0378">Hydrolase</keyword>
<dbReference type="KEGG" id="bsed:DN745_17095"/>
<evidence type="ECO:0000313" key="4">
    <source>
        <dbReference type="EMBL" id="AWV90948.1"/>
    </source>
</evidence>
<dbReference type="Pfam" id="PF09349">
    <property type="entry name" value="OHCU_decarbox"/>
    <property type="match status" value="1"/>
</dbReference>
<comment type="pathway">
    <text evidence="3">Nitrogen metabolism; (S)-allantoin degradation; (S)-ureidoglycolate from allantoate (aminidohydrolase route): step 1/1.</text>
</comment>
<comment type="catalytic activity">
    <reaction evidence="3">
        <text>allantoate + H2O = (S)-ureidoglycolate + urea</text>
        <dbReference type="Rhea" id="RHEA:11016"/>
        <dbReference type="ChEBI" id="CHEBI:15377"/>
        <dbReference type="ChEBI" id="CHEBI:16199"/>
        <dbReference type="ChEBI" id="CHEBI:17536"/>
        <dbReference type="ChEBI" id="CHEBI:57296"/>
        <dbReference type="EC" id="3.5.3.4"/>
    </reaction>
</comment>
<keyword evidence="5" id="KW-1185">Reference proteome</keyword>
<dbReference type="Proteomes" id="UP000249799">
    <property type="component" value="Chromosome"/>
</dbReference>
<dbReference type="InterPro" id="IPR017595">
    <property type="entry name" value="OHCU_decarboxylase-2"/>
</dbReference>
<dbReference type="EC" id="3.5.3.4" evidence="3"/>
<dbReference type="Gene3D" id="1.10.3330.10">
    <property type="entry name" value="Oxo-4-hydroxy-4-carboxy-5-ureidoimidazoline decarboxylase"/>
    <property type="match status" value="1"/>
</dbReference>
<dbReference type="InterPro" id="IPR005164">
    <property type="entry name" value="Allantoicase"/>
</dbReference>
<protein>
    <recommendedName>
        <fullName evidence="3">Probable allantoicase</fullName>
        <ecNumber evidence="3">3.5.3.4</ecNumber>
    </recommendedName>
    <alternativeName>
        <fullName evidence="3">Allantoate amidinohydrolase</fullName>
    </alternativeName>
</protein>
<dbReference type="InterPro" id="IPR015908">
    <property type="entry name" value="Allantoicase_dom"/>
</dbReference>
<dbReference type="GO" id="GO:0004037">
    <property type="term" value="F:allantoicase activity"/>
    <property type="evidence" value="ECO:0007669"/>
    <property type="project" value="UniProtKB-UniRule"/>
</dbReference>
<dbReference type="SUPFAM" id="SSF158694">
    <property type="entry name" value="UraD-Like"/>
    <property type="match status" value="1"/>
</dbReference>
<name>A0A2Z4FQM1_9DELT</name>
<evidence type="ECO:0000313" key="5">
    <source>
        <dbReference type="Proteomes" id="UP000249799"/>
    </source>
</evidence>
<dbReference type="PANTHER" id="PTHR12045:SF3">
    <property type="entry name" value="INACTIVE ALLANTOICASE-RELATED"/>
    <property type="match status" value="1"/>
</dbReference>
<dbReference type="InterPro" id="IPR008979">
    <property type="entry name" value="Galactose-bd-like_sf"/>
</dbReference>
<accession>A0A2Z4FQM1</accession>
<keyword evidence="2 3" id="KW-0659">Purine metabolism</keyword>
<dbReference type="GO" id="GO:0000256">
    <property type="term" value="P:allantoin catabolic process"/>
    <property type="evidence" value="ECO:0007669"/>
    <property type="project" value="UniProtKB-UniRule"/>
</dbReference>
<dbReference type="Pfam" id="PF03561">
    <property type="entry name" value="Allantoicase"/>
    <property type="match status" value="2"/>
</dbReference>
<evidence type="ECO:0000256" key="3">
    <source>
        <dbReference type="HAMAP-Rule" id="MF_00813"/>
    </source>
</evidence>
<dbReference type="RefSeq" id="WP_111336753.1">
    <property type="nucleotide sequence ID" value="NZ_CP030032.1"/>
</dbReference>
<proteinExistence type="inferred from homology"/>
<sequence length="500" mass="55754">MTKFTDYIDLALETLGGAVLVASDEFFAIKENLIRGPEPIFDPTRFTDSGKWYDGWETRRKRGPGNDWCVIRLGLPGLIRGVVVDTANFRGNYPEYCSIEAAVIEGHLSPEELADGDIEWIEILEKSPLKGHFKNEFEIDSSARFTHLRFNIFPDGGVARLRVHGEPSPDLDRWARVGEIDLIGIENGGRALSASDMFFSKPTNLLMPTRGVHMGDGWETTRRRGPGHDWAVLQLGAEGRVEHVEIDTNHFKGNYPDSVSVEGCNSDQLGADFDPDAQDWFEVYPQTKMQAHTQHHLDIEPTAPITHVRVNMFPDGGISRVRLRGRVTEKGWQKRKLEWLNTISPAAAERAFLRCCGSTAWAEKMASQRPFGSLEAIQKAGDAAFSKLGTEDYLEAFAAHPKIGDHKQASKASQKWAAQEQSAASSASQETLDRLRAANLAYQERHGFIFIICATGKSADEILAALEARLENDRNTEIAAAAEEQRKIMALRLNKLVERP</sequence>
<dbReference type="NCBIfam" id="TIGR02961">
    <property type="entry name" value="allantoicase"/>
    <property type="match status" value="1"/>
</dbReference>
<dbReference type="Gene3D" id="2.60.120.260">
    <property type="entry name" value="Galactose-binding domain-like"/>
    <property type="match status" value="2"/>
</dbReference>